<keyword evidence="1" id="KW-0472">Membrane</keyword>
<dbReference type="InterPro" id="IPR010530">
    <property type="entry name" value="B12D"/>
</dbReference>
<name>A0A9P7ZZG2_MORAP</name>
<protein>
    <recommendedName>
        <fullName evidence="4">NADH-ubiquinone reductase complex 1 MLRQ subunit</fullName>
    </recommendedName>
</protein>
<organism evidence="2 3">
    <name type="scientific">Mortierella alpina</name>
    <name type="common">Oleaginous fungus</name>
    <name type="synonym">Mortierella renispora</name>
    <dbReference type="NCBI Taxonomy" id="64518"/>
    <lineage>
        <taxon>Eukaryota</taxon>
        <taxon>Fungi</taxon>
        <taxon>Fungi incertae sedis</taxon>
        <taxon>Mucoromycota</taxon>
        <taxon>Mortierellomycotina</taxon>
        <taxon>Mortierellomycetes</taxon>
        <taxon>Mortierellales</taxon>
        <taxon>Mortierellaceae</taxon>
        <taxon>Mortierella</taxon>
    </lineage>
</organism>
<keyword evidence="1" id="KW-1133">Transmembrane helix</keyword>
<evidence type="ECO:0008006" key="4">
    <source>
        <dbReference type="Google" id="ProtNLM"/>
    </source>
</evidence>
<feature type="transmembrane region" description="Helical" evidence="1">
    <location>
        <begin position="46"/>
        <end position="65"/>
    </location>
</feature>
<dbReference type="AlphaFoldDB" id="A0A9P7ZZG2"/>
<evidence type="ECO:0000256" key="1">
    <source>
        <dbReference type="SAM" id="Phobius"/>
    </source>
</evidence>
<dbReference type="Proteomes" id="UP000717515">
    <property type="component" value="Unassembled WGS sequence"/>
</dbReference>
<evidence type="ECO:0000313" key="2">
    <source>
        <dbReference type="EMBL" id="KAG9321793.1"/>
    </source>
</evidence>
<keyword evidence="1" id="KW-0812">Transmembrane</keyword>
<sequence>MAGPPANTTHYKHSSPFSLAPLRTPLNMLAEFLRQSMRGMKAPTEVYPLVAVVTGASIGGTYMAFRKLVTDPHLRLSHVPRPRAA</sequence>
<comment type="caution">
    <text evidence="2">The sequence shown here is derived from an EMBL/GenBank/DDBJ whole genome shotgun (WGS) entry which is preliminary data.</text>
</comment>
<accession>A0A9P7ZZG2</accession>
<evidence type="ECO:0000313" key="3">
    <source>
        <dbReference type="Proteomes" id="UP000717515"/>
    </source>
</evidence>
<reference evidence="2" key="1">
    <citation type="submission" date="2021-07" db="EMBL/GenBank/DDBJ databases">
        <title>Draft genome of Mortierella alpina, strain LL118, isolated from an aspen leaf litter sample.</title>
        <authorList>
            <person name="Yang S."/>
            <person name="Vinatzer B.A."/>
        </authorList>
    </citation>
    <scope>NUCLEOTIDE SEQUENCE</scope>
    <source>
        <strain evidence="2">LL118</strain>
    </source>
</reference>
<gene>
    <name evidence="2" type="ORF">KVV02_004822</name>
</gene>
<dbReference type="EMBL" id="JAIFTL010000183">
    <property type="protein sequence ID" value="KAG9321793.1"/>
    <property type="molecule type" value="Genomic_DNA"/>
</dbReference>
<proteinExistence type="predicted"/>
<dbReference type="Pfam" id="PF06522">
    <property type="entry name" value="B12D"/>
    <property type="match status" value="1"/>
</dbReference>